<accession>A0ABD4T5S5</accession>
<organism evidence="3 4">
    <name type="scientific">Lyngbya confervoides BDU141951</name>
    <dbReference type="NCBI Taxonomy" id="1574623"/>
    <lineage>
        <taxon>Bacteria</taxon>
        <taxon>Bacillati</taxon>
        <taxon>Cyanobacteriota</taxon>
        <taxon>Cyanophyceae</taxon>
        <taxon>Oscillatoriophycideae</taxon>
        <taxon>Oscillatoriales</taxon>
        <taxon>Microcoleaceae</taxon>
        <taxon>Lyngbya</taxon>
    </lineage>
</organism>
<evidence type="ECO:0000313" key="3">
    <source>
        <dbReference type="EMBL" id="MCM1983773.1"/>
    </source>
</evidence>
<evidence type="ECO:0000313" key="4">
    <source>
        <dbReference type="Proteomes" id="UP000031561"/>
    </source>
</evidence>
<sequence length="209" mass="22428">MSQASYKKSRVCRQSKKRRASFPDCSWTVNVLVVISLMGGIAFTTSCSSDAANIVSAESPAARAVSWAAKQVGQRSASDPAKSYWPLGEEQGDWAPGYRGEWSGDCAKFVFSAWRFGAGIDIYMNDASKQYHHYKAQIQHGAPPAGAIVFWPDLPPFGHIAISDGLGGIYTTEGLDGDNLPIAHLTSKQAVQTFGTPAGWVLPHGSASF</sequence>
<feature type="transmembrane region" description="Helical" evidence="1">
    <location>
        <begin position="21"/>
        <end position="43"/>
    </location>
</feature>
<name>A0ABD4T5S5_9CYAN</name>
<proteinExistence type="predicted"/>
<dbReference type="InterPro" id="IPR007921">
    <property type="entry name" value="CHAP_dom"/>
</dbReference>
<dbReference type="AlphaFoldDB" id="A0ABD4T5S5"/>
<keyword evidence="1" id="KW-0472">Membrane</keyword>
<gene>
    <name evidence="3" type="ORF">QQ91_0013195</name>
</gene>
<dbReference type="EMBL" id="JTHE03000078">
    <property type="protein sequence ID" value="MCM1983773.1"/>
    <property type="molecule type" value="Genomic_DNA"/>
</dbReference>
<keyword evidence="1" id="KW-1133">Transmembrane helix</keyword>
<comment type="caution">
    <text evidence="3">The sequence shown here is derived from an EMBL/GenBank/DDBJ whole genome shotgun (WGS) entry which is preliminary data.</text>
</comment>
<keyword evidence="1" id="KW-0812">Transmembrane</keyword>
<keyword evidence="3" id="KW-0614">Plasmid</keyword>
<dbReference type="Gene3D" id="3.90.1720.10">
    <property type="entry name" value="endopeptidase domain like (from Nostoc punctiforme)"/>
    <property type="match status" value="1"/>
</dbReference>
<feature type="domain" description="Peptidase C51" evidence="2">
    <location>
        <begin position="99"/>
        <end position="173"/>
    </location>
</feature>
<evidence type="ECO:0000256" key="1">
    <source>
        <dbReference type="SAM" id="Phobius"/>
    </source>
</evidence>
<dbReference type="Pfam" id="PF05257">
    <property type="entry name" value="CHAP"/>
    <property type="match status" value="1"/>
</dbReference>
<protein>
    <submittedName>
        <fullName evidence="3">CHAP domain-containing protein</fullName>
    </submittedName>
</protein>
<dbReference type="RefSeq" id="WP_166282760.1">
    <property type="nucleotide sequence ID" value="NZ_JTHE03000078.1"/>
</dbReference>
<reference evidence="3 4" key="1">
    <citation type="journal article" date="2015" name="Genome Announc.">
        <title>Draft Genome Sequence of Filamentous Marine Cyanobacterium Lyngbya confervoides Strain BDU141951.</title>
        <authorList>
            <person name="Chandrababunaidu M.M."/>
            <person name="Sen D."/>
            <person name="Tripathy S."/>
        </authorList>
    </citation>
    <scope>NUCLEOTIDE SEQUENCE [LARGE SCALE GENOMIC DNA]</scope>
    <source>
        <strain evidence="3 4">BDU141951</strain>
    </source>
</reference>
<keyword evidence="4" id="KW-1185">Reference proteome</keyword>
<geneLocation type="plasmid" evidence="3">
    <name>unnamed18</name>
</geneLocation>
<dbReference type="Proteomes" id="UP000031561">
    <property type="component" value="Unassembled WGS sequence"/>
</dbReference>
<evidence type="ECO:0000259" key="2">
    <source>
        <dbReference type="Pfam" id="PF05257"/>
    </source>
</evidence>